<gene>
    <name evidence="4" type="ORF">URODEC1_LOCUS101123</name>
</gene>
<feature type="region of interest" description="Disordered" evidence="2">
    <location>
        <begin position="1"/>
        <end position="76"/>
    </location>
</feature>
<feature type="compositionally biased region" description="Gly residues" evidence="2">
    <location>
        <begin position="319"/>
        <end position="332"/>
    </location>
</feature>
<proteinExistence type="inferred from homology"/>
<evidence type="ECO:0000256" key="1">
    <source>
        <dbReference type="ARBA" id="ARBA00005474"/>
    </source>
</evidence>
<comment type="similarity">
    <text evidence="1">Belongs to the LOB domain-containing protein family.</text>
</comment>
<evidence type="ECO:0000313" key="5">
    <source>
        <dbReference type="Proteomes" id="UP001497457"/>
    </source>
</evidence>
<evidence type="ECO:0000313" key="4">
    <source>
        <dbReference type="EMBL" id="CAL5067653.1"/>
    </source>
</evidence>
<feature type="region of interest" description="Disordered" evidence="2">
    <location>
        <begin position="313"/>
        <end position="332"/>
    </location>
</feature>
<feature type="domain" description="LOB" evidence="3">
    <location>
        <begin position="73"/>
        <end position="174"/>
    </location>
</feature>
<accession>A0ABC9F3S9</accession>
<dbReference type="Proteomes" id="UP001497457">
    <property type="component" value="Chromosome 5rd"/>
</dbReference>
<feature type="compositionally biased region" description="Low complexity" evidence="2">
    <location>
        <begin position="27"/>
        <end position="51"/>
    </location>
</feature>
<dbReference type="PROSITE" id="PS50891">
    <property type="entry name" value="LOB"/>
    <property type="match status" value="1"/>
</dbReference>
<dbReference type="InterPro" id="IPR004883">
    <property type="entry name" value="LOB"/>
</dbReference>
<dbReference type="PANTHER" id="PTHR31301">
    <property type="entry name" value="LOB DOMAIN-CONTAINING PROTEIN 4-RELATED"/>
    <property type="match status" value="1"/>
</dbReference>
<dbReference type="PANTHER" id="PTHR31301:SF191">
    <property type="entry name" value="LOB DOMAIN-CONTAINING PROTEIN"/>
    <property type="match status" value="1"/>
</dbReference>
<dbReference type="Pfam" id="PF03195">
    <property type="entry name" value="LOB"/>
    <property type="match status" value="1"/>
</dbReference>
<name>A0ABC9F3S9_9POAL</name>
<sequence length="332" mass="33962">MSAPPAPQGAPTWSSPSGGAIASEPDSPSGATSSPPASAAPGGSSISSSSTPPTPPAAHGVRAAPPPQTTPPPGCAACKHKRQKCAPGCVLAPYFPAGDPEKFRSVLRVFGVKNVLRTLREVPPPRWDACVRTVVHESRMRLADPVRGCVGLVEDLEAQLLDTAVELEVLRRRLEAYRQAAARRRGGGGGGGGGLRIFQTPNPSHGRAAAAAASPWGGITNLGAAWQQSGTGRARGGGMRPQGGPYGAAWSPATAPGLAAMPPPQLYAMQPQFSATPPQLSPTPMQLFPAMQPQHRRQAATRGATAMVHDGFGDDAWANGGGGGERGGPNDM</sequence>
<feature type="compositionally biased region" description="Pro residues" evidence="2">
    <location>
        <begin position="64"/>
        <end position="74"/>
    </location>
</feature>
<keyword evidence="5" id="KW-1185">Reference proteome</keyword>
<protein>
    <recommendedName>
        <fullName evidence="3">LOB domain-containing protein</fullName>
    </recommendedName>
</protein>
<reference evidence="4" key="1">
    <citation type="submission" date="2024-10" db="EMBL/GenBank/DDBJ databases">
        <authorList>
            <person name="Ryan C."/>
        </authorList>
    </citation>
    <scope>NUCLEOTIDE SEQUENCE [LARGE SCALE GENOMIC DNA]</scope>
</reference>
<evidence type="ECO:0000259" key="3">
    <source>
        <dbReference type="PROSITE" id="PS50891"/>
    </source>
</evidence>
<dbReference type="AlphaFoldDB" id="A0ABC9F3S9"/>
<organism evidence="4 5">
    <name type="scientific">Urochloa decumbens</name>
    <dbReference type="NCBI Taxonomy" id="240449"/>
    <lineage>
        <taxon>Eukaryota</taxon>
        <taxon>Viridiplantae</taxon>
        <taxon>Streptophyta</taxon>
        <taxon>Embryophyta</taxon>
        <taxon>Tracheophyta</taxon>
        <taxon>Spermatophyta</taxon>
        <taxon>Magnoliopsida</taxon>
        <taxon>Liliopsida</taxon>
        <taxon>Poales</taxon>
        <taxon>Poaceae</taxon>
        <taxon>PACMAD clade</taxon>
        <taxon>Panicoideae</taxon>
        <taxon>Panicodae</taxon>
        <taxon>Paniceae</taxon>
        <taxon>Melinidinae</taxon>
        <taxon>Urochloa</taxon>
    </lineage>
</organism>
<evidence type="ECO:0000256" key="2">
    <source>
        <dbReference type="SAM" id="MobiDB-lite"/>
    </source>
</evidence>
<dbReference type="EMBL" id="OZ075115">
    <property type="protein sequence ID" value="CAL5067653.1"/>
    <property type="molecule type" value="Genomic_DNA"/>
</dbReference>